<evidence type="ECO:0000313" key="2">
    <source>
        <dbReference type="Proteomes" id="UP000679220"/>
    </source>
</evidence>
<dbReference type="InterPro" id="IPR026350">
    <property type="entry name" value="GxxExxY"/>
</dbReference>
<reference evidence="1" key="2">
    <citation type="submission" date="2021-04" db="EMBL/GenBank/DDBJ databases">
        <authorList>
            <person name="Zhang T."/>
            <person name="Zhang Y."/>
            <person name="Lu D."/>
            <person name="Zuo D."/>
            <person name="Du Z."/>
        </authorList>
    </citation>
    <scope>NUCLEOTIDE SEQUENCE</scope>
    <source>
        <strain evidence="1">JR1</strain>
    </source>
</reference>
<dbReference type="RefSeq" id="WP_212190005.1">
    <property type="nucleotide sequence ID" value="NZ_JAGTAR010000012.1"/>
</dbReference>
<dbReference type="NCBIfam" id="TIGR04256">
    <property type="entry name" value="GxxExxY"/>
    <property type="match status" value="1"/>
</dbReference>
<dbReference type="Pfam" id="PF13366">
    <property type="entry name" value="PDDEXK_3"/>
    <property type="match status" value="1"/>
</dbReference>
<sequence>MPNLLDEHFPLKDETYAIIGAAMSVHKSLGFGFLEKVYQEALEIELQKRNIPFKREEQIEIFYSGQKLKQKYIADFICYEKVIVELKAVSQLSNEHEAQLYNYLKATNKKVGLLLNFGEISLKYKRINVKDYF</sequence>
<proteinExistence type="predicted"/>
<dbReference type="EMBL" id="JAGTAR010000012">
    <property type="protein sequence ID" value="MBR8535754.1"/>
    <property type="molecule type" value="Genomic_DNA"/>
</dbReference>
<dbReference type="Proteomes" id="UP000679220">
    <property type="component" value="Unassembled WGS sequence"/>
</dbReference>
<organism evidence="1 2">
    <name type="scientific">Carboxylicivirga sediminis</name>
    <dbReference type="NCBI Taxonomy" id="2006564"/>
    <lineage>
        <taxon>Bacteria</taxon>
        <taxon>Pseudomonadati</taxon>
        <taxon>Bacteroidota</taxon>
        <taxon>Bacteroidia</taxon>
        <taxon>Marinilabiliales</taxon>
        <taxon>Marinilabiliaceae</taxon>
        <taxon>Carboxylicivirga</taxon>
    </lineage>
</organism>
<name>A0A941IXT0_9BACT</name>
<comment type="caution">
    <text evidence="1">The sequence shown here is derived from an EMBL/GenBank/DDBJ whole genome shotgun (WGS) entry which is preliminary data.</text>
</comment>
<evidence type="ECO:0000313" key="1">
    <source>
        <dbReference type="EMBL" id="MBR8535754.1"/>
    </source>
</evidence>
<accession>A0A941IXT0</accession>
<protein>
    <submittedName>
        <fullName evidence="1">GxxExxY protein</fullName>
    </submittedName>
</protein>
<keyword evidence="2" id="KW-1185">Reference proteome</keyword>
<gene>
    <name evidence="1" type="ORF">KDU71_09320</name>
</gene>
<dbReference type="AlphaFoldDB" id="A0A941IXT0"/>
<reference evidence="1" key="1">
    <citation type="journal article" date="2018" name="Int. J. Syst. Evol. Microbiol.">
        <title>Carboxylicivirga sediminis sp. nov., isolated from coastal sediment.</title>
        <authorList>
            <person name="Wang F.Q."/>
            <person name="Ren L.H."/>
            <person name="Zou R.J."/>
            <person name="Sun Y.Z."/>
            <person name="Liu X.J."/>
            <person name="Jiang F."/>
            <person name="Liu L.J."/>
        </authorList>
    </citation>
    <scope>NUCLEOTIDE SEQUENCE</scope>
    <source>
        <strain evidence="1">JR1</strain>
    </source>
</reference>